<dbReference type="InterPro" id="IPR057326">
    <property type="entry name" value="KR_dom"/>
</dbReference>
<keyword evidence="6" id="KW-0677">Repeat</keyword>
<dbReference type="Pfam" id="PF00550">
    <property type="entry name" value="PP-binding"/>
    <property type="match status" value="2"/>
</dbReference>
<dbReference type="Proteomes" id="UP000509510">
    <property type="component" value="Chromosome III"/>
</dbReference>
<dbReference type="SUPFAM" id="SSF51735">
    <property type="entry name" value="NAD(P)-binding Rossmann-fold domains"/>
    <property type="match status" value="1"/>
</dbReference>
<dbReference type="PROSITE" id="PS52019">
    <property type="entry name" value="PKS_MFAS_DH"/>
    <property type="match status" value="1"/>
</dbReference>
<dbReference type="InterPro" id="IPR001242">
    <property type="entry name" value="Condensation_dom"/>
</dbReference>
<dbReference type="RefSeq" id="XP_035344762.1">
    <property type="nucleotide sequence ID" value="XM_035488869.1"/>
</dbReference>
<dbReference type="GO" id="GO:0031177">
    <property type="term" value="F:phosphopantetheine binding"/>
    <property type="evidence" value="ECO:0007669"/>
    <property type="project" value="InterPro"/>
</dbReference>
<dbReference type="Pfam" id="PF21089">
    <property type="entry name" value="PKS_DH_N"/>
    <property type="match status" value="1"/>
</dbReference>
<dbReference type="InterPro" id="IPR045851">
    <property type="entry name" value="AMP-bd_C_sf"/>
</dbReference>
<dbReference type="InterPro" id="IPR049552">
    <property type="entry name" value="PKS_DH_N"/>
</dbReference>
<dbReference type="InterPro" id="IPR014030">
    <property type="entry name" value="Ketoacyl_synth_N"/>
</dbReference>
<dbReference type="InterPro" id="IPR050091">
    <property type="entry name" value="PKS_NRPS_Biosynth_Enz"/>
</dbReference>
<comment type="similarity">
    <text evidence="8">In the C-terminal section; belongs to the NRP synthetase family.</text>
</comment>
<dbReference type="Gene3D" id="3.40.50.720">
    <property type="entry name" value="NAD(P)-binding Rossmann-like Domain"/>
    <property type="match status" value="2"/>
</dbReference>
<dbReference type="Pfam" id="PF00668">
    <property type="entry name" value="Condensation"/>
    <property type="match status" value="1"/>
</dbReference>
<dbReference type="InterPro" id="IPR032821">
    <property type="entry name" value="PKS_assoc"/>
</dbReference>
<dbReference type="NCBIfam" id="TIGR01733">
    <property type="entry name" value="AA-adenyl-dom"/>
    <property type="match status" value="1"/>
</dbReference>
<dbReference type="InterPro" id="IPR042104">
    <property type="entry name" value="PKS_dehydratase_sf"/>
</dbReference>
<dbReference type="InterPro" id="IPR001227">
    <property type="entry name" value="Ac_transferase_dom_sf"/>
</dbReference>
<name>A0A7H8QWU8_TALRU</name>
<evidence type="ECO:0000256" key="6">
    <source>
        <dbReference type="ARBA" id="ARBA00022737"/>
    </source>
</evidence>
<dbReference type="SUPFAM" id="SSF53335">
    <property type="entry name" value="S-adenosyl-L-methionine-dependent methyltransferases"/>
    <property type="match status" value="1"/>
</dbReference>
<dbReference type="InterPro" id="IPR013120">
    <property type="entry name" value="FAR_NAD-bd"/>
</dbReference>
<dbReference type="InterPro" id="IPR009081">
    <property type="entry name" value="PP-bd_ACP"/>
</dbReference>
<dbReference type="CDD" id="cd00833">
    <property type="entry name" value="PKS"/>
    <property type="match status" value="1"/>
</dbReference>
<evidence type="ECO:0000313" key="14">
    <source>
        <dbReference type="EMBL" id="QKX58584.1"/>
    </source>
</evidence>
<comment type="caution">
    <text evidence="9">Lacks conserved residue(s) required for the propagation of feature annotation.</text>
</comment>
<dbReference type="GO" id="GO:0008168">
    <property type="term" value="F:methyltransferase activity"/>
    <property type="evidence" value="ECO:0007669"/>
    <property type="project" value="UniProtKB-KW"/>
</dbReference>
<evidence type="ECO:0000256" key="8">
    <source>
        <dbReference type="ARBA" id="ARBA00029443"/>
    </source>
</evidence>
<dbReference type="GeneID" id="55993206"/>
<keyword evidence="7" id="KW-0511">Multifunctional enzyme</keyword>
<dbReference type="InterPro" id="IPR010071">
    <property type="entry name" value="AA_adenyl_dom"/>
</dbReference>
<protein>
    <recommendedName>
        <fullName evidence="16">Carrier domain-containing protein</fullName>
    </recommendedName>
</protein>
<feature type="domain" description="Ketosynthase family 3 (KS3)" evidence="12">
    <location>
        <begin position="8"/>
        <end position="441"/>
    </location>
</feature>
<dbReference type="InterPro" id="IPR020841">
    <property type="entry name" value="PKS_Beta-ketoAc_synthase_dom"/>
</dbReference>
<dbReference type="SUPFAM" id="SSF56801">
    <property type="entry name" value="Acetyl-CoA synthetase-like"/>
    <property type="match status" value="1"/>
</dbReference>
<sequence length="3946" mass="432059">MSYSTPLNEPIAIIGSSCRFPGNASSPSKLWKLLLSPRDVSRRPPADRFDLDGFYHADTEHHGTTNVEGSYFLEEDIRLFDAAFFNITPKEAEAIDPQQRLLLESVYEAMESAGCTIQSLQGSSTSVYAGLMIRDYMDVQARDPDYFSKYMVTGTSSALNANRISYFFNWNGPSLTVDTACSSSLVALHQAVLGLRSGESRIACVCGSNLLLGPELFISAANLHMLSARSRMWDDSAEGYARGDGFATVLLKRLSDAIRDGDSIEAIIRETGVNSDGRTKGITMPSSDAQAALIRETYQKSGLNPTKDIDRCQYFEAHGTGTQAGDPQEAGAIHAAFFGDSVIQSDAQKMVVGSIKTVVGHTEGCAGLAGVLKASLALRHKLIPPNLHYFTPNPNVVPFLDALEVPTAALPWPAPATGCPRRASVNSFGFGGTNSHVILESYEPLVHNNLPWVEHFSNDQNSSGHKFTPLPFVFSANNERALVAMIDQYIQFLDTNESVDLRDLSWTLLTKRTILPVRVSFVALTASELSEKMKAELDRKRSSGEDFGIRASGEMESDPVILGVFTGQGAQWATMGRDLIIGSAKFSATIERLEKSLQSLPDPPSWSLKTELIAPPSQSRLLEAAISQPLCTAIQIALVDLLRSAGVTFRATVGHSSGEIAAAYSAGVITAEEGVRIAYYRGVHAHLARSASGARGSMLAAGMSLEDAQALIDLPQFQGRVAVAASNSPASVTLSGDEDAIEEARQTLVNQKKFARALQVDTAYHSHHMDPCAQPYISSLKACNLSPQEEDPSCSWISSVYGPRGTPTRQELTAQYWSDNMTQKVLFSQALERAVIEAGPFDAVMEIGPHPALKGPATQTLKESGGNTPYTGVLDRKSNDIVALTSALAFLWCRLGAFINVKGYEEAHAGTSLSRPVLLKDLPTYPWDHGQPYWTESRLSKEYRTRSSRPHELLGHRSPGSPENELKWRNILRREEVPWLPDHKIQGQVLLPAGAFCAMILDAALSFIGDRTVSLLELLDVQLHLPVAIPESSRGVELVSSIKQLEPHHGKSVDGQSILEAVFSLSTGMPDGSTPLKVAVTSIVRIILGTTTVDALPRKAHGDDEVAPLKSVDINHFYSAMREVGLSYDHEFSVLDEAERGWDYASAIVPTSSGVDRSVLSVKPSWIESCIQLGYLAFAYPGDGNLWTTFVPQKIGRLAFNPDLQNSEEYGRGTVLGITSRIGATNSITGKHLPSFTADIEVYDPATSYTWMQIENVVFSSLSHALRKDDRELFFSTVWKSVALDNHSVAETTRETRGAASIHQLLEKTALAYLRELRGKGTFRAVPGPYQPLADFVQRVCNTQNAVSLNTKVNHREITQNVAQSPETVDLGFMKTLSESLQSRILLAGDFENGTMSTPSLVEIIPALGAIDRHLGSITQTLKHRFPQLQVVEIGSNHLGPSRSVLAALGGTSGSYVFGDISPTSRAEGTLDQRVQEVKLESLQPDQLDKLRVISQEGFDLMVVSFLIHGRQNMDSIISNLRELIKPGGYVLFVEPTREITWLRYLLYGTLTAHDDQALGSPVPLLELDNVLRSSMFSGVDHVEDYLGISLMISQALDNRIAALRHPLHPDHMAKLSGDLLFVGDGNLTTYRIIQDSVRLLHSWKGSLVVEQSLDTLGKLRHNFSRNFSAVVIVNDLKIPHSFEPINHHKHLQKIRDVLDWSKNILWVALDGDFNDPIYAATVASSRSIASHAQDARFQSILIDNTWNVEHTIATGLVRLVYAQHWKLSKATHLWTDEDEIKIRDHQMFVPRVLPAREPNDRFNASRRNIIEGASDPVKDVVIDIIGSIDSLDCYPWARSHALNIDKQSNAKVNVQVNYSSLMALRVGLHDYLHICIGQVPGQEGSVIALSENLSNSIMVDRLWQLPCEADESMQHRVIEITTQYLSATWINSMFKAGTAVIYEPGKLLAFVLLELVRGTNKRFVFLTSDPDQVSSTGVGWTFIHPHSSRSAVQSLVPQDTNLFVNMGPARNQTAQRIIDIVSPSFSVEKDTLFRIQSRVASYASRTSFVNTLKLARHFVSEIRNGEETSSLLDASALVGRLPDSTDPLTIVDWADADKISLQARPLDTTRWLVSGGARHIVIAESAKHHALHIATPAWVAALRKPGVRIDLEEVDLASQVEAYKLRQKFPRIVGLVCGGNLYVEETNLDLSHTIFEAAANLDESFGSQHLDFFVLLTSFPAKLEGSGESEITAFMEALATQRRKRGLNGSSVSLPGIWGDTLATDASVGEYFSSLTESDVSSLLNEAIVWGSDTRPSPHLITALKRTAPSSSSKISNWRSKPKFSHLISLSGNSVTSTTQEAGQGLKQHLEMSKSPEEASKTLQHHFVKHLEVMLDLGADSVRDDTDLVGIGIDSLMASDLRSWFLSELEVDVPVLKILGGSTVQELCEEFSVGFGIASASENIPIPVHDDVRQEKSSSPSALTPASSTPSLRSFVVVSEGGNDPIDDFVQVGVDQSPAAQQPLSVPRKDTMSNSQTRLWFPTTYLEQETPFNCTTSYRITGPLDLPRLGKALKQVTQRHEIFRTALQNDDASGEPIQSVLPDSRFRLQILSGNKTTDVEREFRRIGDYVFHLEVGDSFIASIISHTAQEHTIIFGYHHIIMDGVSWQITLNEMASVYKDLDARVPSPTQYLEFTARQRHLIKTGAHASKLAFWKKEFPEPAVEPIPLFPFAKVGTRKTLTRYSTLDIVEHIDAKLVSAIQKASLSAKTTSFHFYLSAFQVMISRFLDIDDVCIGVIDANRSEQAFLGTIGFLLDLLPLRLPLNKKERFATTLSNTRKKAHAALSNSGVPLESIVRELNVATSSTHTPLFQVLINYRMGALRSPELGDSPMSFLDYEDAKAPFDLTLSIDEKDDGAGMLTFSMQDYLYDREGADLIVKTYIHFLRVLSENVLLRINEIPLFEQSLVKRGIDVGTGNVIDFKWYSTQTVVHQVDQWARTQPDAIAVKDLIGGVLTYQQMLARINALSHAITDAGAKAGSSVAVFCDPTVDSICCIFAILRVGAAYTPLDVRNSPERLGAVIDECKPRVILFHSATDSRLKGLNTQGSRLLNIQLQTQASGDVFANLSTPTAPALVLYTSGSTGRPKGITVSHYNLAIQCTSIGERLGIDRDVILQQSALGFDAAIAQIFYALVFGGTIIMGDNRQDPIELASIIEREKVTVTLFIISEMSSLLDHASSVLSRCHKWRVAMCGGEAFAPSLIRKFRSLSLPGLALFNAYGPTEGTIISSIGDVPYQTVEFAENYIVPVGPPMPNYGVYMLDEKSQPVPLGWPGELCIAGPGVTLGYVGQPELTAAKFVQDKIPRPRGPYPGWDRIYKTGDRARLLHDGSFLFLGRIDGDSQVKLRGIRIELDEVANSILRTSDGVLSSAVVRVRGDSNQILVAYVVFSDQKRRASISKPQVYLRQLLQSLPLPVYMRPAVAVPFESMPFTERGKLDTKALAAVPLSQFQEETNGEPQHLNATELKMKHVWEDVLSEVGTGIQIAKDSDFFSVGGNSLLLMRLKAKIQEAFGVSIPLIELFQATALETLASKVGNTSPNHVNGSVEATSGIDWDAETSLPPAVTSSEALSRWLNSTKRLQRPFSVVLTGSTGFLGREILSQLVAHPSVAYIHCIAVRPGRTHKVASPKIKSYQGDLYQAQFGLDDATARAIFSTVAAVIHNGAEVSHMKSYHSLRTPNVLSTKELLRLSIEHGVGAIPRFHYVSSAGVGHLVPSSHSNGVDAFPPISLANYPPPRDGSDGYVAAKWASEMTLERAAAIIPGFVAVVHRPSNITGTGVGENDIVHSLLRFSAALKAVPEMSRATGAFDFIGLEACAGDIVRGVVVDDNAQGATVVGAVRYEHRSGETIVPVEELGGFLAAKCSTRELEVLSWGNWVDRALGVGLDPLVGEFLRELDGRMRMPLLITEDH</sequence>
<dbReference type="Gene3D" id="3.40.366.10">
    <property type="entry name" value="Malonyl-Coenzyme A Acyl Carrier Protein, domain 2"/>
    <property type="match status" value="1"/>
</dbReference>
<dbReference type="InterPro" id="IPR016035">
    <property type="entry name" value="Acyl_Trfase/lysoPLipase"/>
</dbReference>
<dbReference type="Pfam" id="PF07993">
    <property type="entry name" value="NAD_binding_4"/>
    <property type="match status" value="1"/>
</dbReference>
<feature type="domain" description="Carrier" evidence="11">
    <location>
        <begin position="3496"/>
        <end position="3575"/>
    </location>
</feature>
<evidence type="ECO:0000256" key="9">
    <source>
        <dbReference type="PROSITE-ProRule" id="PRU01363"/>
    </source>
</evidence>
<dbReference type="InterPro" id="IPR014031">
    <property type="entry name" value="Ketoacyl_synth_C"/>
</dbReference>
<feature type="region of interest" description="N-terminal hotdog fold" evidence="9">
    <location>
        <begin position="951"/>
        <end position="1091"/>
    </location>
</feature>
<keyword evidence="1" id="KW-0596">Phosphopantetheine</keyword>
<feature type="region of interest" description="Disordered" evidence="10">
    <location>
        <begin position="2336"/>
        <end position="2356"/>
    </location>
</feature>
<keyword evidence="3" id="KW-0436">Ligase</keyword>
<dbReference type="InterPro" id="IPR036736">
    <property type="entry name" value="ACP-like_sf"/>
</dbReference>
<dbReference type="Pfam" id="PF00501">
    <property type="entry name" value="AMP-binding"/>
    <property type="match status" value="1"/>
</dbReference>
<evidence type="ECO:0000259" key="12">
    <source>
        <dbReference type="PROSITE" id="PS52004"/>
    </source>
</evidence>
<dbReference type="InterPro" id="IPR020807">
    <property type="entry name" value="PKS_DH"/>
</dbReference>
<evidence type="ECO:0000259" key="11">
    <source>
        <dbReference type="PROSITE" id="PS50075"/>
    </source>
</evidence>
<dbReference type="Gene3D" id="3.30.300.30">
    <property type="match status" value="1"/>
</dbReference>
<dbReference type="InterPro" id="IPR016036">
    <property type="entry name" value="Malonyl_transacylase_ACP-bd"/>
</dbReference>
<proteinExistence type="inferred from homology"/>
<dbReference type="SMART" id="SM00822">
    <property type="entry name" value="PKS_KR"/>
    <property type="match status" value="1"/>
</dbReference>
<dbReference type="InterPro" id="IPR020845">
    <property type="entry name" value="AMP-binding_CS"/>
</dbReference>
<dbReference type="Pfam" id="PF08659">
    <property type="entry name" value="KR"/>
    <property type="match status" value="1"/>
</dbReference>
<dbReference type="Gene3D" id="3.40.50.12780">
    <property type="entry name" value="N-terminal domain of ligase-like"/>
    <property type="match status" value="1"/>
</dbReference>
<keyword evidence="2" id="KW-0597">Phosphoprotein</keyword>
<evidence type="ECO:0000259" key="13">
    <source>
        <dbReference type="PROSITE" id="PS52019"/>
    </source>
</evidence>
<dbReference type="SUPFAM" id="SSF52151">
    <property type="entry name" value="FabD/lysophospholipase-like"/>
    <property type="match status" value="1"/>
</dbReference>
<dbReference type="PANTHER" id="PTHR43775">
    <property type="entry name" value="FATTY ACID SYNTHASE"/>
    <property type="match status" value="1"/>
</dbReference>
<evidence type="ECO:0000256" key="7">
    <source>
        <dbReference type="ARBA" id="ARBA00023268"/>
    </source>
</evidence>
<dbReference type="Pfam" id="PF00698">
    <property type="entry name" value="Acyl_transf_1"/>
    <property type="match status" value="1"/>
</dbReference>
<evidence type="ECO:0000256" key="4">
    <source>
        <dbReference type="ARBA" id="ARBA00022603"/>
    </source>
</evidence>
<dbReference type="SUPFAM" id="SSF55048">
    <property type="entry name" value="Probable ACP-binding domain of malonyl-CoA ACP transacylase"/>
    <property type="match status" value="1"/>
</dbReference>
<dbReference type="InterPro" id="IPR013217">
    <property type="entry name" value="Methyltransf_12"/>
</dbReference>
<keyword evidence="15" id="KW-1185">Reference proteome</keyword>
<dbReference type="Pfam" id="PF08242">
    <property type="entry name" value="Methyltransf_12"/>
    <property type="match status" value="1"/>
</dbReference>
<dbReference type="EMBL" id="CP055900">
    <property type="protein sequence ID" value="QKX58584.1"/>
    <property type="molecule type" value="Genomic_DNA"/>
</dbReference>
<dbReference type="InterPro" id="IPR014043">
    <property type="entry name" value="Acyl_transferase_dom"/>
</dbReference>
<dbReference type="GO" id="GO:0006633">
    <property type="term" value="P:fatty acid biosynthetic process"/>
    <property type="evidence" value="ECO:0007669"/>
    <property type="project" value="InterPro"/>
</dbReference>
<evidence type="ECO:0000256" key="5">
    <source>
        <dbReference type="ARBA" id="ARBA00022679"/>
    </source>
</evidence>
<dbReference type="SUPFAM" id="SSF52777">
    <property type="entry name" value="CoA-dependent acyltransferases"/>
    <property type="match status" value="2"/>
</dbReference>
<feature type="domain" description="Carrier" evidence="11">
    <location>
        <begin position="2358"/>
        <end position="2436"/>
    </location>
</feature>
<dbReference type="InterPro" id="IPR042099">
    <property type="entry name" value="ANL_N_sf"/>
</dbReference>
<accession>A0A7H8QWU8</accession>
<dbReference type="Pfam" id="PF02801">
    <property type="entry name" value="Ketoacyl-synt_C"/>
    <property type="match status" value="1"/>
</dbReference>
<dbReference type="SMART" id="SM00826">
    <property type="entry name" value="PKS_DH"/>
    <property type="match status" value="1"/>
</dbReference>
<dbReference type="InterPro" id="IPR020806">
    <property type="entry name" value="PKS_PP-bd"/>
</dbReference>
<gene>
    <name evidence="14" type="ORF">TRUGW13939_05709</name>
</gene>
<evidence type="ECO:0008006" key="16">
    <source>
        <dbReference type="Google" id="ProtNLM"/>
    </source>
</evidence>
<evidence type="ECO:0000313" key="15">
    <source>
        <dbReference type="Proteomes" id="UP000509510"/>
    </source>
</evidence>
<dbReference type="PROSITE" id="PS00606">
    <property type="entry name" value="KS3_1"/>
    <property type="match status" value="1"/>
</dbReference>
<feature type="region of interest" description="C-terminal hotdog fold" evidence="9">
    <location>
        <begin position="1106"/>
        <end position="1268"/>
    </location>
</feature>
<dbReference type="InterPro" id="IPR000873">
    <property type="entry name" value="AMP-dep_synth/lig_dom"/>
</dbReference>
<dbReference type="CDD" id="cd05930">
    <property type="entry name" value="A_NRPS"/>
    <property type="match status" value="1"/>
</dbReference>
<dbReference type="PROSITE" id="PS00455">
    <property type="entry name" value="AMP_BINDING"/>
    <property type="match status" value="1"/>
</dbReference>
<evidence type="ECO:0000256" key="2">
    <source>
        <dbReference type="ARBA" id="ARBA00022553"/>
    </source>
</evidence>
<keyword evidence="4" id="KW-0489">Methyltransferase</keyword>
<dbReference type="GO" id="GO:0009403">
    <property type="term" value="P:toxin biosynthetic process"/>
    <property type="evidence" value="ECO:0007669"/>
    <property type="project" value="UniProtKB-ARBA"/>
</dbReference>
<dbReference type="CDD" id="cd19532">
    <property type="entry name" value="C_PKS-NRPS"/>
    <property type="match status" value="1"/>
</dbReference>
<dbReference type="GO" id="GO:0004312">
    <property type="term" value="F:fatty acid synthase activity"/>
    <property type="evidence" value="ECO:0007669"/>
    <property type="project" value="TreeGrafter"/>
</dbReference>
<reference evidence="15" key="1">
    <citation type="submission" date="2020-06" db="EMBL/GenBank/DDBJ databases">
        <title>A chromosome-scale genome assembly of Talaromyces rugulosus W13939.</title>
        <authorList>
            <person name="Wang B."/>
            <person name="Guo L."/>
            <person name="Ye K."/>
            <person name="Wang L."/>
        </authorList>
    </citation>
    <scope>NUCLEOTIDE SEQUENCE [LARGE SCALE GENOMIC DNA]</scope>
    <source>
        <strain evidence="15">W13939</strain>
    </source>
</reference>
<dbReference type="SUPFAM" id="SSF53901">
    <property type="entry name" value="Thiolase-like"/>
    <property type="match status" value="1"/>
</dbReference>
<dbReference type="Gene3D" id="3.40.50.150">
    <property type="entry name" value="Vaccinia Virus protein VP39"/>
    <property type="match status" value="1"/>
</dbReference>
<dbReference type="SMART" id="SM00827">
    <property type="entry name" value="PKS_AT"/>
    <property type="match status" value="1"/>
</dbReference>
<dbReference type="Pfam" id="PF14765">
    <property type="entry name" value="PS-DH"/>
    <property type="match status" value="1"/>
</dbReference>
<dbReference type="InterPro" id="IPR013968">
    <property type="entry name" value="PKS_KR"/>
</dbReference>
<dbReference type="InterPro" id="IPR036291">
    <property type="entry name" value="NAD(P)-bd_dom_sf"/>
</dbReference>
<dbReference type="Gene3D" id="3.30.559.30">
    <property type="entry name" value="Nonribosomal peptide synthetase, condensation domain"/>
    <property type="match status" value="1"/>
</dbReference>
<dbReference type="SMART" id="SM00825">
    <property type="entry name" value="PKS_KS"/>
    <property type="match status" value="1"/>
</dbReference>
<dbReference type="PROSITE" id="PS50075">
    <property type="entry name" value="CARRIER"/>
    <property type="match status" value="2"/>
</dbReference>
<dbReference type="SUPFAM" id="SSF47336">
    <property type="entry name" value="ACP-like"/>
    <property type="match status" value="2"/>
</dbReference>
<dbReference type="GO" id="GO:0016874">
    <property type="term" value="F:ligase activity"/>
    <property type="evidence" value="ECO:0007669"/>
    <property type="project" value="UniProtKB-KW"/>
</dbReference>
<dbReference type="KEGG" id="trg:TRUGW13939_05709"/>
<dbReference type="InterPro" id="IPR016039">
    <property type="entry name" value="Thiolase-like"/>
</dbReference>
<dbReference type="Gene3D" id="3.10.129.110">
    <property type="entry name" value="Polyketide synthase dehydratase"/>
    <property type="match status" value="1"/>
</dbReference>
<dbReference type="PROSITE" id="PS52004">
    <property type="entry name" value="KS3_2"/>
    <property type="match status" value="1"/>
</dbReference>
<dbReference type="SMART" id="SM00823">
    <property type="entry name" value="PKS_PP"/>
    <property type="match status" value="2"/>
</dbReference>
<dbReference type="InterPro" id="IPR018201">
    <property type="entry name" value="Ketoacyl_synth_AS"/>
</dbReference>
<evidence type="ECO:0000256" key="1">
    <source>
        <dbReference type="ARBA" id="ARBA00022450"/>
    </source>
</evidence>
<dbReference type="Gene3D" id="3.40.47.10">
    <property type="match status" value="1"/>
</dbReference>
<dbReference type="InterPro" id="IPR049900">
    <property type="entry name" value="PKS_mFAS_DH"/>
</dbReference>
<dbReference type="OrthoDB" id="329835at2759"/>
<dbReference type="InterPro" id="IPR029063">
    <property type="entry name" value="SAM-dependent_MTases_sf"/>
</dbReference>
<evidence type="ECO:0000256" key="10">
    <source>
        <dbReference type="SAM" id="MobiDB-lite"/>
    </source>
</evidence>
<dbReference type="PANTHER" id="PTHR43775:SF20">
    <property type="entry name" value="HYBRID PKS-NRPS SYNTHETASE APDA"/>
    <property type="match status" value="1"/>
</dbReference>
<evidence type="ECO:0000256" key="3">
    <source>
        <dbReference type="ARBA" id="ARBA00022598"/>
    </source>
</evidence>
<keyword evidence="5" id="KW-0808">Transferase</keyword>
<dbReference type="GO" id="GO:0032259">
    <property type="term" value="P:methylation"/>
    <property type="evidence" value="ECO:0007669"/>
    <property type="project" value="UniProtKB-KW"/>
</dbReference>
<dbReference type="GO" id="GO:0004315">
    <property type="term" value="F:3-oxoacyl-[acyl-carrier-protein] synthase activity"/>
    <property type="evidence" value="ECO:0007669"/>
    <property type="project" value="InterPro"/>
</dbReference>
<dbReference type="Gene3D" id="3.30.559.10">
    <property type="entry name" value="Chloramphenicol acetyltransferase-like domain"/>
    <property type="match status" value="1"/>
</dbReference>
<dbReference type="Pfam" id="PF00109">
    <property type="entry name" value="ketoacyl-synt"/>
    <property type="match status" value="1"/>
</dbReference>
<dbReference type="InterPro" id="IPR023213">
    <property type="entry name" value="CAT-like_dom_sf"/>
</dbReference>
<organism evidence="14 15">
    <name type="scientific">Talaromyces rugulosus</name>
    <name type="common">Penicillium rugulosum</name>
    <dbReference type="NCBI Taxonomy" id="121627"/>
    <lineage>
        <taxon>Eukaryota</taxon>
        <taxon>Fungi</taxon>
        <taxon>Dikarya</taxon>
        <taxon>Ascomycota</taxon>
        <taxon>Pezizomycotina</taxon>
        <taxon>Eurotiomycetes</taxon>
        <taxon>Eurotiomycetidae</taxon>
        <taxon>Eurotiales</taxon>
        <taxon>Trichocomaceae</taxon>
        <taxon>Talaromyces</taxon>
        <taxon>Talaromyces sect. Islandici</taxon>
    </lineage>
</organism>
<dbReference type="Gene3D" id="1.10.1200.10">
    <property type="entry name" value="ACP-like"/>
    <property type="match status" value="2"/>
</dbReference>
<dbReference type="Pfam" id="PF16197">
    <property type="entry name" value="KAsynt_C_assoc"/>
    <property type="match status" value="1"/>
</dbReference>
<feature type="domain" description="PKS/mFAS DH" evidence="13">
    <location>
        <begin position="951"/>
        <end position="1268"/>
    </location>
</feature>
<dbReference type="InterPro" id="IPR049551">
    <property type="entry name" value="PKS_DH_C"/>
</dbReference>